<dbReference type="AlphaFoldDB" id="A0A1S3TU25"/>
<feature type="region of interest" description="Disordered" evidence="2">
    <location>
        <begin position="180"/>
        <end position="220"/>
    </location>
</feature>
<feature type="domain" description="SAM" evidence="3">
    <location>
        <begin position="222"/>
        <end position="285"/>
    </location>
</feature>
<evidence type="ECO:0000313" key="5">
    <source>
        <dbReference type="RefSeq" id="XP_014497283.1"/>
    </source>
</evidence>
<dbReference type="PANTHER" id="PTHR10627:SF72">
    <property type="entry name" value="STERILE ALPHA MOTIF_POINTED DOMAIN-CONTAINING PROTEIN-RELATED"/>
    <property type="match status" value="1"/>
</dbReference>
<reference evidence="4" key="1">
    <citation type="journal article" date="2014" name="Nat. Commun.">
        <title>Genome sequence of mungbean and insights into evolution within Vigna species.</title>
        <authorList>
            <person name="Kang Y.J."/>
            <person name="Kim S.K."/>
            <person name="Kim M.Y."/>
            <person name="Lestari P."/>
            <person name="Kim K.H."/>
            <person name="Ha B.K."/>
            <person name="Jun T.H."/>
            <person name="Hwang W.J."/>
            <person name="Lee T."/>
            <person name="Lee J."/>
            <person name="Shim S."/>
            <person name="Yoon M.Y."/>
            <person name="Jang Y.E."/>
            <person name="Han K.S."/>
            <person name="Taeprayoon P."/>
            <person name="Yoon N."/>
            <person name="Somta P."/>
            <person name="Tanya P."/>
            <person name="Kim K.S."/>
            <person name="Gwag J.G."/>
            <person name="Moon J.K."/>
            <person name="Lee Y.H."/>
            <person name="Park B.S."/>
            <person name="Bombarely A."/>
            <person name="Doyle J.J."/>
            <person name="Jackson S.A."/>
            <person name="Schafleitner R."/>
            <person name="Srinives P."/>
            <person name="Varshney R.K."/>
            <person name="Lee S.H."/>
        </authorList>
    </citation>
    <scope>NUCLEOTIDE SEQUENCE [LARGE SCALE GENOMIC DNA]</scope>
    <source>
        <strain evidence="4">cv. VC1973A</strain>
    </source>
</reference>
<proteinExistence type="predicted"/>
<dbReference type="Pfam" id="PF07647">
    <property type="entry name" value="SAM_2"/>
    <property type="match status" value="1"/>
</dbReference>
<dbReference type="SMART" id="SM00454">
    <property type="entry name" value="SAM"/>
    <property type="match status" value="1"/>
</dbReference>
<feature type="compositionally biased region" description="Pro residues" evidence="2">
    <location>
        <begin position="28"/>
        <end position="39"/>
    </location>
</feature>
<dbReference type="PANTHER" id="PTHR10627">
    <property type="entry name" value="SCP160"/>
    <property type="match status" value="1"/>
</dbReference>
<accession>A0A1S3TU25</accession>
<dbReference type="RefSeq" id="XP_014497283.1">
    <property type="nucleotide sequence ID" value="XM_014641797.2"/>
</dbReference>
<name>A0A1S3TU25_VIGRR</name>
<feature type="compositionally biased region" description="Basic and acidic residues" evidence="2">
    <location>
        <begin position="196"/>
        <end position="220"/>
    </location>
</feature>
<dbReference type="InterPro" id="IPR001660">
    <property type="entry name" value="SAM"/>
</dbReference>
<dbReference type="CDD" id="cd09487">
    <property type="entry name" value="SAM_superfamily"/>
    <property type="match status" value="1"/>
</dbReference>
<keyword evidence="1" id="KW-0677">Repeat</keyword>
<gene>
    <name evidence="5" type="primary">LOC106758807</name>
</gene>
<dbReference type="SUPFAM" id="SSF47769">
    <property type="entry name" value="SAM/Pointed domain"/>
    <property type="match status" value="1"/>
</dbReference>
<evidence type="ECO:0000256" key="2">
    <source>
        <dbReference type="SAM" id="MobiDB-lite"/>
    </source>
</evidence>
<evidence type="ECO:0000313" key="4">
    <source>
        <dbReference type="Proteomes" id="UP000087766"/>
    </source>
</evidence>
<dbReference type="OrthoDB" id="539213at2759"/>
<dbReference type="GeneID" id="106758807"/>
<evidence type="ECO:0000259" key="3">
    <source>
        <dbReference type="PROSITE" id="PS50105"/>
    </source>
</evidence>
<dbReference type="Proteomes" id="UP000087766">
    <property type="component" value="Chromosome 4"/>
</dbReference>
<protein>
    <submittedName>
        <fullName evidence="5">Uncharacterized protein LOC106758807</fullName>
    </submittedName>
</protein>
<dbReference type="InterPro" id="IPR013761">
    <property type="entry name" value="SAM/pointed_sf"/>
</dbReference>
<sequence>MYQKATWLPYPAHTAPATVTTMAEEPETNPPPPDPPIPSAPEVEAETAPPAAATASQPSIEIAAPPALAPKRQRRPSVRLGEIGDQRAALHGHDSHTRRPSMPPWSWRTPKESSRTSKARSVTNIANGGEEFGSTNNRRGKAKRGGPTAKRLRSNWTPRATMDENGEEEGFRDFEHELEQDQSPVHSVEDNGVDYWHVDRSEDPRVRVSDNDGVESESRERRKSDGVRSWLFELGLSRYAPMFEIHEVDDELLPMLTLEDLKDMGINAVGSRRKMYNAIQKLRKCFP</sequence>
<feature type="compositionally biased region" description="Low complexity" evidence="2">
    <location>
        <begin position="40"/>
        <end position="59"/>
    </location>
</feature>
<reference evidence="5" key="2">
    <citation type="submission" date="2025-08" db="UniProtKB">
        <authorList>
            <consortium name="RefSeq"/>
        </authorList>
    </citation>
    <scope>IDENTIFICATION</scope>
    <source>
        <tissue evidence="5">Leaf</tissue>
    </source>
</reference>
<dbReference type="KEGG" id="vra:106758807"/>
<dbReference type="Gene3D" id="1.10.150.50">
    <property type="entry name" value="Transcription Factor, Ets-1"/>
    <property type="match status" value="1"/>
</dbReference>
<keyword evidence="4" id="KW-1185">Reference proteome</keyword>
<organism evidence="4 5">
    <name type="scientific">Vigna radiata var. radiata</name>
    <name type="common">Mung bean</name>
    <name type="synonym">Phaseolus aureus</name>
    <dbReference type="NCBI Taxonomy" id="3916"/>
    <lineage>
        <taxon>Eukaryota</taxon>
        <taxon>Viridiplantae</taxon>
        <taxon>Streptophyta</taxon>
        <taxon>Embryophyta</taxon>
        <taxon>Tracheophyta</taxon>
        <taxon>Spermatophyta</taxon>
        <taxon>Magnoliopsida</taxon>
        <taxon>eudicotyledons</taxon>
        <taxon>Gunneridae</taxon>
        <taxon>Pentapetalae</taxon>
        <taxon>rosids</taxon>
        <taxon>fabids</taxon>
        <taxon>Fabales</taxon>
        <taxon>Fabaceae</taxon>
        <taxon>Papilionoideae</taxon>
        <taxon>50 kb inversion clade</taxon>
        <taxon>NPAAA clade</taxon>
        <taxon>indigoferoid/millettioid clade</taxon>
        <taxon>Phaseoleae</taxon>
        <taxon>Vigna</taxon>
    </lineage>
</organism>
<evidence type="ECO:0000256" key="1">
    <source>
        <dbReference type="ARBA" id="ARBA00022737"/>
    </source>
</evidence>
<feature type="region of interest" description="Disordered" evidence="2">
    <location>
        <begin position="1"/>
        <end position="168"/>
    </location>
</feature>
<dbReference type="PROSITE" id="PS50105">
    <property type="entry name" value="SAM_DOMAIN"/>
    <property type="match status" value="1"/>
</dbReference>